<name>A0A7W7C652_9PSEU</name>
<dbReference type="InterPro" id="IPR011990">
    <property type="entry name" value="TPR-like_helical_dom_sf"/>
</dbReference>
<organism evidence="1 2">
    <name type="scientific">Crossiella cryophila</name>
    <dbReference type="NCBI Taxonomy" id="43355"/>
    <lineage>
        <taxon>Bacteria</taxon>
        <taxon>Bacillati</taxon>
        <taxon>Actinomycetota</taxon>
        <taxon>Actinomycetes</taxon>
        <taxon>Pseudonocardiales</taxon>
        <taxon>Pseudonocardiaceae</taxon>
        <taxon>Crossiella</taxon>
    </lineage>
</organism>
<dbReference type="Gene3D" id="1.25.40.10">
    <property type="entry name" value="Tetratricopeptide repeat domain"/>
    <property type="match status" value="1"/>
</dbReference>
<comment type="caution">
    <text evidence="1">The sequence shown here is derived from an EMBL/GenBank/DDBJ whole genome shotgun (WGS) entry which is preliminary data.</text>
</comment>
<keyword evidence="2" id="KW-1185">Reference proteome</keyword>
<evidence type="ECO:0000313" key="2">
    <source>
        <dbReference type="Proteomes" id="UP000533598"/>
    </source>
</evidence>
<protein>
    <submittedName>
        <fullName evidence="1">Tetratricopeptide (TPR) repeat protein</fullName>
    </submittedName>
</protein>
<reference evidence="1 2" key="1">
    <citation type="submission" date="2020-08" db="EMBL/GenBank/DDBJ databases">
        <title>Sequencing the genomes of 1000 actinobacteria strains.</title>
        <authorList>
            <person name="Klenk H.-P."/>
        </authorList>
    </citation>
    <scope>NUCLEOTIDE SEQUENCE [LARGE SCALE GENOMIC DNA]</scope>
    <source>
        <strain evidence="1 2">DSM 44230</strain>
    </source>
</reference>
<accession>A0A7W7C652</accession>
<proteinExistence type="predicted"/>
<dbReference type="AlphaFoldDB" id="A0A7W7C652"/>
<dbReference type="RefSeq" id="WP_185001232.1">
    <property type="nucleotide sequence ID" value="NZ_BAAAUI010000053.1"/>
</dbReference>
<sequence length="406" mass="43522">MASPLFAYHIDPETLWECSDDPATLTAWLDRAAAQPVPGNPAVARQHHTMIGVAARILRRLDLAQRHLCTALRLAEEHGPAASEVLARSRLAHVLQWQGRYAEAMAEFDRCLVDGSRTPELGTHFHFIFQHAGQCYYDAGEWAAARHCFATALRMRGGGAEPGDPQLWAWEATDAVLTARAVQQQLNRLLTAIYQAAAERGGAAVTGEHGLPEGGELLLELRTLLLSGPVLLPVVHAIHPQTPDLDAVLDELAAAGWLSRQGRAVLATPRCVAMLRAVVAVVDETAAELWPAPEIALSFVDLAVGGAVGTSEGAAFDAWVGARSARTAPARLVDGLCALRYHRVDTQTAAAGAEGLSPAEATALSSEDPLRQRMETQTDRMAARPYRLLAREQRSALVAALAALPV</sequence>
<dbReference type="EMBL" id="JACHMH010000001">
    <property type="protein sequence ID" value="MBB4675223.1"/>
    <property type="molecule type" value="Genomic_DNA"/>
</dbReference>
<evidence type="ECO:0000313" key="1">
    <source>
        <dbReference type="EMBL" id="MBB4675223.1"/>
    </source>
</evidence>
<gene>
    <name evidence="1" type="ORF">HNR67_001341</name>
</gene>
<dbReference type="SUPFAM" id="SSF48452">
    <property type="entry name" value="TPR-like"/>
    <property type="match status" value="1"/>
</dbReference>
<dbReference type="Proteomes" id="UP000533598">
    <property type="component" value="Unassembled WGS sequence"/>
</dbReference>